<dbReference type="GO" id="GO:0006882">
    <property type="term" value="P:intracellular zinc ion homeostasis"/>
    <property type="evidence" value="ECO:0007669"/>
    <property type="project" value="TreeGrafter"/>
</dbReference>
<feature type="transmembrane region" description="Helical" evidence="22">
    <location>
        <begin position="367"/>
        <end position="384"/>
    </location>
</feature>
<evidence type="ECO:0000256" key="7">
    <source>
        <dbReference type="ARBA" id="ARBA00022692"/>
    </source>
</evidence>
<evidence type="ECO:0000256" key="9">
    <source>
        <dbReference type="ARBA" id="ARBA00022833"/>
    </source>
</evidence>
<dbReference type="EMBL" id="LWCA01000179">
    <property type="protein sequence ID" value="OAF70179.1"/>
    <property type="molecule type" value="Genomic_DNA"/>
</dbReference>
<dbReference type="GO" id="GO:0031966">
    <property type="term" value="C:mitochondrial membrane"/>
    <property type="evidence" value="ECO:0007669"/>
    <property type="project" value="UniProtKB-SubCell"/>
</dbReference>
<dbReference type="GO" id="GO:0005783">
    <property type="term" value="C:endoplasmic reticulum"/>
    <property type="evidence" value="ECO:0007669"/>
    <property type="project" value="UniProtKB-SubCell"/>
</dbReference>
<evidence type="ECO:0000256" key="6">
    <source>
        <dbReference type="ARBA" id="ARBA00022449"/>
    </source>
</evidence>
<comment type="caution">
    <text evidence="24">The sequence shown here is derived from an EMBL/GenBank/DDBJ whole genome shotgun (WGS) entry which is preliminary data.</text>
</comment>
<protein>
    <recommendedName>
        <fullName evidence="19">Proton-coupled zinc antiporter SLC30A9, mitochondrial</fullName>
    </recommendedName>
    <alternativeName>
        <fullName evidence="18">Solute carrier family 30 member 9</fullName>
    </alternativeName>
    <alternativeName>
        <fullName evidence="20">Zinc transporter 9</fullName>
    </alternativeName>
</protein>
<keyword evidence="10" id="KW-0864">Zinc transport</keyword>
<feature type="transmembrane region" description="Helical" evidence="22">
    <location>
        <begin position="180"/>
        <end position="199"/>
    </location>
</feature>
<feature type="domain" description="Cation efflux protein transmembrane" evidence="23">
    <location>
        <begin position="182"/>
        <end position="390"/>
    </location>
</feature>
<dbReference type="Gene3D" id="3.90.530.10">
    <property type="entry name" value="XPA C-terminal domain"/>
    <property type="match status" value="1"/>
</dbReference>
<evidence type="ECO:0000256" key="15">
    <source>
        <dbReference type="ARBA" id="ARBA00023136"/>
    </source>
</evidence>
<dbReference type="AlphaFoldDB" id="A0A177B7A0"/>
<keyword evidence="7 22" id="KW-0812">Transmembrane</keyword>
<evidence type="ECO:0000256" key="10">
    <source>
        <dbReference type="ARBA" id="ARBA00022906"/>
    </source>
</evidence>
<keyword evidence="11 22" id="KW-1133">Transmembrane helix</keyword>
<evidence type="ECO:0000313" key="24">
    <source>
        <dbReference type="EMBL" id="OAF70179.1"/>
    </source>
</evidence>
<keyword evidence="25" id="KW-1185">Reference proteome</keyword>
<dbReference type="PANTHER" id="PTHR13414">
    <property type="entry name" value="HUEL-CATION TRANSPORTER"/>
    <property type="match status" value="1"/>
</dbReference>
<dbReference type="OrthoDB" id="435980at2759"/>
<keyword evidence="8" id="KW-0256">Endoplasmic reticulum</keyword>
<dbReference type="NCBIfam" id="TIGR01297">
    <property type="entry name" value="CDF"/>
    <property type="match status" value="1"/>
</dbReference>
<keyword evidence="5" id="KW-0813">Transport</keyword>
<evidence type="ECO:0000256" key="18">
    <source>
        <dbReference type="ARBA" id="ARBA00033405"/>
    </source>
</evidence>
<keyword evidence="15 22" id="KW-0472">Membrane</keyword>
<feature type="transmembrane region" description="Helical" evidence="22">
    <location>
        <begin position="283"/>
        <end position="306"/>
    </location>
</feature>
<keyword evidence="17" id="KW-0539">Nucleus</keyword>
<dbReference type="SUPFAM" id="SSF161111">
    <property type="entry name" value="Cation efflux protein transmembrane domain-like"/>
    <property type="match status" value="1"/>
</dbReference>
<feature type="transmembrane region" description="Helical" evidence="22">
    <location>
        <begin position="211"/>
        <end position="228"/>
    </location>
</feature>
<dbReference type="Pfam" id="PF01545">
    <property type="entry name" value="Cation_efflux"/>
    <property type="match status" value="1"/>
</dbReference>
<evidence type="ECO:0000256" key="12">
    <source>
        <dbReference type="ARBA" id="ARBA00023015"/>
    </source>
</evidence>
<evidence type="ECO:0000256" key="4">
    <source>
        <dbReference type="ARBA" id="ARBA00008873"/>
    </source>
</evidence>
<evidence type="ECO:0000256" key="1">
    <source>
        <dbReference type="ARBA" id="ARBA00004123"/>
    </source>
</evidence>
<evidence type="ECO:0000256" key="2">
    <source>
        <dbReference type="ARBA" id="ARBA00004225"/>
    </source>
</evidence>
<evidence type="ECO:0000256" key="14">
    <source>
        <dbReference type="ARBA" id="ARBA00023128"/>
    </source>
</evidence>
<dbReference type="InterPro" id="IPR040177">
    <property type="entry name" value="SLC30A9"/>
</dbReference>
<feature type="transmembrane region" description="Helical" evidence="22">
    <location>
        <begin position="249"/>
        <end position="271"/>
    </location>
</feature>
<comment type="subcellular location">
    <subcellularLocation>
        <location evidence="3">Endoplasmic reticulum</location>
    </subcellularLocation>
    <subcellularLocation>
        <location evidence="2">Mitochondrion membrane</location>
        <topology evidence="2">Multi-pass membrane protein</topology>
    </subcellularLocation>
    <subcellularLocation>
        <location evidence="1">Nucleus</location>
    </subcellularLocation>
</comment>
<dbReference type="GO" id="GO:0015297">
    <property type="term" value="F:antiporter activity"/>
    <property type="evidence" value="ECO:0007669"/>
    <property type="project" value="UniProtKB-KW"/>
</dbReference>
<keyword evidence="14" id="KW-0496">Mitochondrion</keyword>
<evidence type="ECO:0000256" key="8">
    <source>
        <dbReference type="ARBA" id="ARBA00022824"/>
    </source>
</evidence>
<name>A0A177B7A0_9BILA</name>
<dbReference type="InterPro" id="IPR027469">
    <property type="entry name" value="Cation_efflux_TMD_sf"/>
</dbReference>
<organism evidence="24 25">
    <name type="scientific">Intoshia linei</name>
    <dbReference type="NCBI Taxonomy" id="1819745"/>
    <lineage>
        <taxon>Eukaryota</taxon>
        <taxon>Metazoa</taxon>
        <taxon>Spiralia</taxon>
        <taxon>Lophotrochozoa</taxon>
        <taxon>Mesozoa</taxon>
        <taxon>Orthonectida</taxon>
        <taxon>Rhopaluridae</taxon>
        <taxon>Intoshia</taxon>
    </lineage>
</organism>
<dbReference type="InterPro" id="IPR009061">
    <property type="entry name" value="DNA-bd_dom_put_sf"/>
</dbReference>
<dbReference type="GO" id="GO:0005634">
    <property type="term" value="C:nucleus"/>
    <property type="evidence" value="ECO:0007669"/>
    <property type="project" value="UniProtKB-SubCell"/>
</dbReference>
<accession>A0A177B7A0</accession>
<dbReference type="GO" id="GO:0008324">
    <property type="term" value="F:monoatomic cation transmembrane transporter activity"/>
    <property type="evidence" value="ECO:0007669"/>
    <property type="project" value="InterPro"/>
</dbReference>
<sequence>MKIANVLYARCQTHCIMFKTKINLSNYKLYNRFISGKKIVNVVKVVSGKSKSAKKANIDFSTSYTDNVYITAFRAMDEYLLQYSDLSKLTKIQRRSPYSEENVLNVYLRSDVENGAIKKWGSLKNLENVRLNSQNYKNEKYNDNPVLSTARYIDQQENNSKQTKTIEKSMSLSSFGAGRVVLSAIAINLINTFIKFYAWIISGSHSMFSEFVHSIADTLNQIILAVGIRQSLKMPDSQYPYGFSNIRNIASLISGVSIFLFGSGMSVYHGINGLLNPSHLESLNLAMFILATSFVTEMVSLFFATAELRLNAKKEKIGFFSYIKKNEDPSSSVVFLEDTVSVLGVLIAAGCIQLSSLTNSCIPDALGSVAIGGLLCSVATFVIYKNTNLLVGQSIPSEDVSALTRILEEDRIIRAVHDVKATDMGNKWIRFKAEVDFDGRQVAQRYLKDVDIDTLTKELNEITKYPDKLEPFMLKHGENIIDVLGAEIDRIEKNLKKRNPKLRHVDLEQL</sequence>
<feature type="transmembrane region" description="Helical" evidence="22">
    <location>
        <begin position="333"/>
        <end position="355"/>
    </location>
</feature>
<evidence type="ECO:0000256" key="22">
    <source>
        <dbReference type="SAM" id="Phobius"/>
    </source>
</evidence>
<dbReference type="Proteomes" id="UP000078046">
    <property type="component" value="Unassembled WGS sequence"/>
</dbReference>
<evidence type="ECO:0000256" key="13">
    <source>
        <dbReference type="ARBA" id="ARBA00023065"/>
    </source>
</evidence>
<evidence type="ECO:0000256" key="11">
    <source>
        <dbReference type="ARBA" id="ARBA00022989"/>
    </source>
</evidence>
<dbReference type="InterPro" id="IPR058533">
    <property type="entry name" value="Cation_efflux_TM"/>
</dbReference>
<keyword evidence="6" id="KW-0050">Antiport</keyword>
<dbReference type="PANTHER" id="PTHR13414:SF9">
    <property type="entry name" value="PROTON-COUPLED ZINC ANTIPORTER SLC30A9, MITOCHONDRIAL"/>
    <property type="match status" value="1"/>
</dbReference>
<keyword evidence="13" id="KW-0406">Ion transport</keyword>
<dbReference type="SUPFAM" id="SSF46955">
    <property type="entry name" value="Putative DNA-binding domain"/>
    <property type="match status" value="1"/>
</dbReference>
<evidence type="ECO:0000256" key="21">
    <source>
        <dbReference type="ARBA" id="ARBA00048349"/>
    </source>
</evidence>
<evidence type="ECO:0000256" key="16">
    <source>
        <dbReference type="ARBA" id="ARBA00023163"/>
    </source>
</evidence>
<dbReference type="InterPro" id="IPR037129">
    <property type="entry name" value="XPA_sf"/>
</dbReference>
<dbReference type="GO" id="GO:0006829">
    <property type="term" value="P:zinc ion transport"/>
    <property type="evidence" value="ECO:0007669"/>
    <property type="project" value="UniProtKB-KW"/>
</dbReference>
<evidence type="ECO:0000256" key="17">
    <source>
        <dbReference type="ARBA" id="ARBA00023242"/>
    </source>
</evidence>
<dbReference type="InterPro" id="IPR002524">
    <property type="entry name" value="Cation_efflux"/>
</dbReference>
<evidence type="ECO:0000256" key="19">
    <source>
        <dbReference type="ARBA" id="ARBA00034845"/>
    </source>
</evidence>
<keyword evidence="12" id="KW-0805">Transcription regulation</keyword>
<keyword evidence="16" id="KW-0804">Transcription</keyword>
<evidence type="ECO:0000313" key="25">
    <source>
        <dbReference type="Proteomes" id="UP000078046"/>
    </source>
</evidence>
<evidence type="ECO:0000259" key="23">
    <source>
        <dbReference type="Pfam" id="PF01545"/>
    </source>
</evidence>
<evidence type="ECO:0000256" key="5">
    <source>
        <dbReference type="ARBA" id="ARBA00022448"/>
    </source>
</evidence>
<dbReference type="CDD" id="cd21078">
    <property type="entry name" value="NTD_ZNT9"/>
    <property type="match status" value="1"/>
</dbReference>
<comment type="catalytic activity">
    <reaction evidence="21">
        <text>Zn(2+)(in) + 2 H(+)(out) = Zn(2+)(out) + 2 H(+)(in)</text>
        <dbReference type="Rhea" id="RHEA:72627"/>
        <dbReference type="ChEBI" id="CHEBI:15378"/>
        <dbReference type="ChEBI" id="CHEBI:29105"/>
    </reaction>
</comment>
<proteinExistence type="inferred from homology"/>
<evidence type="ECO:0000256" key="3">
    <source>
        <dbReference type="ARBA" id="ARBA00004240"/>
    </source>
</evidence>
<keyword evidence="9" id="KW-0862">Zinc</keyword>
<comment type="similarity">
    <text evidence="4">Belongs to the cation diffusion facilitator (CDF) transporter (TC 2.A.4) family. SLC30A subfamily.</text>
</comment>
<evidence type="ECO:0000256" key="20">
    <source>
        <dbReference type="ARBA" id="ARBA00034922"/>
    </source>
</evidence>
<gene>
    <name evidence="24" type="ORF">A3Q56_02075</name>
</gene>
<reference evidence="24 25" key="1">
    <citation type="submission" date="2016-04" db="EMBL/GenBank/DDBJ databases">
        <title>The genome of Intoshia linei affirms orthonectids as highly simplified spiralians.</title>
        <authorList>
            <person name="Mikhailov K.V."/>
            <person name="Slusarev G.S."/>
            <person name="Nikitin M.A."/>
            <person name="Logacheva M.D."/>
            <person name="Penin A."/>
            <person name="Aleoshin V."/>
            <person name="Panchin Y.V."/>
        </authorList>
    </citation>
    <scope>NUCLEOTIDE SEQUENCE [LARGE SCALE GENOMIC DNA]</scope>
    <source>
        <strain evidence="24">Intl2013</strain>
        <tissue evidence="24">Whole animal</tissue>
    </source>
</reference>
<dbReference type="Gene3D" id="1.20.1510.10">
    <property type="entry name" value="Cation efflux protein transmembrane domain"/>
    <property type="match status" value="1"/>
</dbReference>